<gene>
    <name evidence="2" type="ORF">E6K72_04360</name>
</gene>
<feature type="chain" id="PRO_5021756804" evidence="1">
    <location>
        <begin position="27"/>
        <end position="218"/>
    </location>
</feature>
<keyword evidence="1" id="KW-0732">Signal</keyword>
<dbReference type="AlphaFoldDB" id="A0A538SZL5"/>
<sequence length="218" mass="23468">MSLRPWPRQIAIFAFLGATFVGPALPAAPSCPPQGTGPTARSRALNRLKNRDAAPAAAQIDHAITLEAMVAPGQDKSRFSSGRGAIADGYVDTVYVGGIESANCEATSPAGRDTHIELSLDAQRSRPDQRVIVEVTPRWRRKVHAQGKDWSTAALAAALTRHRVRVTGWMMFDYDHAPESLNTGKPGKTIWRATAWEIHPVTVIEVLGASPVAGESSR</sequence>
<evidence type="ECO:0000256" key="1">
    <source>
        <dbReference type="SAM" id="SignalP"/>
    </source>
</evidence>
<name>A0A538SZL5_UNCEI</name>
<evidence type="ECO:0000313" key="2">
    <source>
        <dbReference type="EMBL" id="TMQ56802.1"/>
    </source>
</evidence>
<dbReference type="Proteomes" id="UP000317716">
    <property type="component" value="Unassembled WGS sequence"/>
</dbReference>
<accession>A0A538SZL5</accession>
<organism evidence="2 3">
    <name type="scientific">Eiseniibacteriota bacterium</name>
    <dbReference type="NCBI Taxonomy" id="2212470"/>
    <lineage>
        <taxon>Bacteria</taxon>
        <taxon>Candidatus Eiseniibacteriota</taxon>
    </lineage>
</organism>
<protein>
    <submittedName>
        <fullName evidence="2">Uncharacterized protein</fullName>
    </submittedName>
</protein>
<comment type="caution">
    <text evidence="2">The sequence shown here is derived from an EMBL/GenBank/DDBJ whole genome shotgun (WGS) entry which is preliminary data.</text>
</comment>
<reference evidence="2 3" key="1">
    <citation type="journal article" date="2019" name="Nat. Microbiol.">
        <title>Mediterranean grassland soil C-N compound turnover is dependent on rainfall and depth, and is mediated by genomically divergent microorganisms.</title>
        <authorList>
            <person name="Diamond S."/>
            <person name="Andeer P.F."/>
            <person name="Li Z."/>
            <person name="Crits-Christoph A."/>
            <person name="Burstein D."/>
            <person name="Anantharaman K."/>
            <person name="Lane K.R."/>
            <person name="Thomas B.C."/>
            <person name="Pan C."/>
            <person name="Northen T.R."/>
            <person name="Banfield J.F."/>
        </authorList>
    </citation>
    <scope>NUCLEOTIDE SEQUENCE [LARGE SCALE GENOMIC DNA]</scope>
    <source>
        <strain evidence="2">WS_2</strain>
    </source>
</reference>
<proteinExistence type="predicted"/>
<evidence type="ECO:0000313" key="3">
    <source>
        <dbReference type="Proteomes" id="UP000317716"/>
    </source>
</evidence>
<feature type="signal peptide" evidence="1">
    <location>
        <begin position="1"/>
        <end position="26"/>
    </location>
</feature>
<dbReference type="EMBL" id="VBOS01000149">
    <property type="protein sequence ID" value="TMQ56802.1"/>
    <property type="molecule type" value="Genomic_DNA"/>
</dbReference>